<proteinExistence type="predicted"/>
<keyword evidence="1" id="KW-1133">Transmembrane helix</keyword>
<name>A0AAD9P6C2_RIDPI</name>
<reference evidence="3" key="1">
    <citation type="journal article" date="2023" name="Mol. Biol. Evol.">
        <title>Third-Generation Sequencing Reveals the Adaptive Role of the Epigenome in Three Deep-Sea Polychaetes.</title>
        <authorList>
            <person name="Perez M."/>
            <person name="Aroh O."/>
            <person name="Sun Y."/>
            <person name="Lan Y."/>
            <person name="Juniper S.K."/>
            <person name="Young C.R."/>
            <person name="Angers B."/>
            <person name="Qian P.Y."/>
        </authorList>
    </citation>
    <scope>NUCLEOTIDE SEQUENCE</scope>
    <source>
        <strain evidence="3">R07B-5</strain>
    </source>
</reference>
<evidence type="ECO:0000259" key="2">
    <source>
        <dbReference type="Pfam" id="PF00149"/>
    </source>
</evidence>
<organism evidence="3 4">
    <name type="scientific">Ridgeia piscesae</name>
    <name type="common">Tubeworm</name>
    <dbReference type="NCBI Taxonomy" id="27915"/>
    <lineage>
        <taxon>Eukaryota</taxon>
        <taxon>Metazoa</taxon>
        <taxon>Spiralia</taxon>
        <taxon>Lophotrochozoa</taxon>
        <taxon>Annelida</taxon>
        <taxon>Polychaeta</taxon>
        <taxon>Sedentaria</taxon>
        <taxon>Canalipalpata</taxon>
        <taxon>Sabellida</taxon>
        <taxon>Siboglinidae</taxon>
        <taxon>Ridgeia</taxon>
    </lineage>
</organism>
<sequence length="345" mass="38532">MLTFMILAHLSYVTNIWFMDTHPHVFPLLCYVCLAALLHVTFGLLGINILARTGCLFTKLRKHNRVILAFLYAVAVTTVGFYNASLPPTVKHVNVPIRNLPHSMENMHIVQISDIHLGPTIGYHRLQGIVDIVNGLKPDIIVLTGDLVDGSANALKYAAMPLKQLKAKHSKYFVTGNHEYYTGDVDNWLKYLSELGFVLLHNQHAAVYSREKPDDFIYIAGTDDIMADKIGYDGHGMRLAEAVQDCSDGHPVILLAHQPKAAKTALDSPLSTNIELVLSGHTHGGQMFPFHLAVYFLNPFYRGLYVYKGKHVYVNEGTQFWGFPVRLGTTMEITDIALTMSNAKK</sequence>
<feature type="transmembrane region" description="Helical" evidence="1">
    <location>
        <begin position="66"/>
        <end position="84"/>
    </location>
</feature>
<keyword evidence="1" id="KW-0472">Membrane</keyword>
<evidence type="ECO:0000256" key="1">
    <source>
        <dbReference type="SAM" id="Phobius"/>
    </source>
</evidence>
<dbReference type="InterPro" id="IPR004843">
    <property type="entry name" value="Calcineurin-like_PHP"/>
</dbReference>
<dbReference type="AlphaFoldDB" id="A0AAD9P6C2"/>
<dbReference type="PANTHER" id="PTHR31302">
    <property type="entry name" value="TRANSMEMBRANE PROTEIN WITH METALLOPHOSPHOESTERASE DOMAIN-RELATED"/>
    <property type="match status" value="1"/>
</dbReference>
<dbReference type="GO" id="GO:0016787">
    <property type="term" value="F:hydrolase activity"/>
    <property type="evidence" value="ECO:0007669"/>
    <property type="project" value="InterPro"/>
</dbReference>
<gene>
    <name evidence="3" type="ORF">NP493_119g10028</name>
</gene>
<evidence type="ECO:0000313" key="3">
    <source>
        <dbReference type="EMBL" id="KAK2188978.1"/>
    </source>
</evidence>
<feature type="transmembrane region" description="Helical" evidence="1">
    <location>
        <begin position="25"/>
        <end position="45"/>
    </location>
</feature>
<protein>
    <recommendedName>
        <fullName evidence="2">Calcineurin-like phosphoesterase domain-containing protein</fullName>
    </recommendedName>
</protein>
<dbReference type="Pfam" id="PF00149">
    <property type="entry name" value="Metallophos"/>
    <property type="match status" value="1"/>
</dbReference>
<accession>A0AAD9P6C2</accession>
<dbReference type="EMBL" id="JAODUO010000118">
    <property type="protein sequence ID" value="KAK2188978.1"/>
    <property type="molecule type" value="Genomic_DNA"/>
</dbReference>
<comment type="caution">
    <text evidence="3">The sequence shown here is derived from an EMBL/GenBank/DDBJ whole genome shotgun (WGS) entry which is preliminary data.</text>
</comment>
<dbReference type="InterPro" id="IPR051158">
    <property type="entry name" value="Metallophosphoesterase_sf"/>
</dbReference>
<dbReference type="CDD" id="cd07385">
    <property type="entry name" value="MPP_YkuE_C"/>
    <property type="match status" value="1"/>
</dbReference>
<dbReference type="InterPro" id="IPR029052">
    <property type="entry name" value="Metallo-depent_PP-like"/>
</dbReference>
<dbReference type="PANTHER" id="PTHR31302:SF0">
    <property type="entry name" value="TRANSMEMBRANE PROTEIN WITH METALLOPHOSPHOESTERASE DOMAIN"/>
    <property type="match status" value="1"/>
</dbReference>
<dbReference type="Gene3D" id="3.60.21.10">
    <property type="match status" value="1"/>
</dbReference>
<evidence type="ECO:0000313" key="4">
    <source>
        <dbReference type="Proteomes" id="UP001209878"/>
    </source>
</evidence>
<feature type="domain" description="Calcineurin-like phosphoesterase" evidence="2">
    <location>
        <begin position="107"/>
        <end position="284"/>
    </location>
</feature>
<dbReference type="Proteomes" id="UP001209878">
    <property type="component" value="Unassembled WGS sequence"/>
</dbReference>
<dbReference type="SUPFAM" id="SSF56300">
    <property type="entry name" value="Metallo-dependent phosphatases"/>
    <property type="match status" value="1"/>
</dbReference>
<keyword evidence="1" id="KW-0812">Transmembrane</keyword>
<keyword evidence="4" id="KW-1185">Reference proteome</keyword>